<evidence type="ECO:0000313" key="3">
    <source>
        <dbReference type="Proteomes" id="UP000294813"/>
    </source>
</evidence>
<evidence type="ECO:0000259" key="1">
    <source>
        <dbReference type="Pfam" id="PF07833"/>
    </source>
</evidence>
<proteinExistence type="predicted"/>
<dbReference type="InterPro" id="IPR036582">
    <property type="entry name" value="Mao_N_sf"/>
</dbReference>
<dbReference type="EMBL" id="SLXT01000018">
    <property type="protein sequence ID" value="TCP63508.1"/>
    <property type="molecule type" value="Genomic_DNA"/>
</dbReference>
<dbReference type="SUPFAM" id="SSF55383">
    <property type="entry name" value="Copper amine oxidase, domain N"/>
    <property type="match status" value="1"/>
</dbReference>
<reference evidence="2 3" key="1">
    <citation type="submission" date="2019-03" db="EMBL/GenBank/DDBJ databases">
        <title>Genomic Encyclopedia of Type Strains, Phase IV (KMG-IV): sequencing the most valuable type-strain genomes for metagenomic binning, comparative biology and taxonomic classification.</title>
        <authorList>
            <person name="Goeker M."/>
        </authorList>
    </citation>
    <scope>NUCLEOTIDE SEQUENCE [LARGE SCALE GENOMIC DNA]</scope>
    <source>
        <strain evidence="2 3">DSM 11170</strain>
    </source>
</reference>
<evidence type="ECO:0000313" key="2">
    <source>
        <dbReference type="EMBL" id="TCP63508.1"/>
    </source>
</evidence>
<comment type="caution">
    <text evidence="2">The sequence shown here is derived from an EMBL/GenBank/DDBJ whole genome shotgun (WGS) entry which is preliminary data.</text>
</comment>
<name>A0A4R2RKY5_9FIRM</name>
<sequence length="155" mass="17294">MHEQRSCRLTILSAAGMMLVGMMIYGSSPAFADDLQLAVDGKYVDFSKFGQKPLLMENRTMVPLRAVEALGATLEYWDQQEKFALFTKDTLRCGIRVGKSSAVINGFEIPLETPPLLINDRVMVPLRLISEAFGKEVSWDATTRTVYLGKRSEQG</sequence>
<dbReference type="OrthoDB" id="2379109at2"/>
<dbReference type="RefSeq" id="WP_131919668.1">
    <property type="nucleotide sequence ID" value="NZ_JAOQNU010000017.1"/>
</dbReference>
<feature type="domain" description="Copper amine oxidase-like N-terminal" evidence="1">
    <location>
        <begin position="39"/>
        <end position="148"/>
    </location>
</feature>
<gene>
    <name evidence="2" type="ORF">EDD73_11851</name>
</gene>
<accession>A0A4R2RKY5</accession>
<dbReference type="Pfam" id="PF07833">
    <property type="entry name" value="Cu_amine_oxidN1"/>
    <property type="match status" value="1"/>
</dbReference>
<dbReference type="Gene3D" id="3.30.457.10">
    <property type="entry name" value="Copper amine oxidase-like, N-terminal domain"/>
    <property type="match status" value="1"/>
</dbReference>
<dbReference type="InterPro" id="IPR012854">
    <property type="entry name" value="Cu_amine_oxidase-like_N"/>
</dbReference>
<dbReference type="Proteomes" id="UP000294813">
    <property type="component" value="Unassembled WGS sequence"/>
</dbReference>
<protein>
    <submittedName>
        <fullName evidence="2">Copper amine oxidase-like protein</fullName>
    </submittedName>
</protein>
<keyword evidence="3" id="KW-1185">Reference proteome</keyword>
<dbReference type="AlphaFoldDB" id="A0A4R2RKY5"/>
<organism evidence="2 3">
    <name type="scientific">Heliophilum fasciatum</name>
    <dbReference type="NCBI Taxonomy" id="35700"/>
    <lineage>
        <taxon>Bacteria</taxon>
        <taxon>Bacillati</taxon>
        <taxon>Bacillota</taxon>
        <taxon>Clostridia</taxon>
        <taxon>Eubacteriales</taxon>
        <taxon>Heliobacteriaceae</taxon>
        <taxon>Heliophilum</taxon>
    </lineage>
</organism>